<evidence type="ECO:0000313" key="3">
    <source>
        <dbReference type="Proteomes" id="UP001549143"/>
    </source>
</evidence>
<keyword evidence="1" id="KW-1133">Transmembrane helix</keyword>
<keyword evidence="3" id="KW-1185">Reference proteome</keyword>
<sequence length="254" mass="28865">MQRLEWNRFSQWHILLDELCECRGYIDNAKLASQLCRRSGKSAQEDFNAAEKNLRNWRLGRHLPLRRNFMILAELLGVSDDPELLRQWNLLYSAARGRDVPDRRQIADEAEIVRQANHRPARRLLWAGAITLTAVLAVTGFRWMASDPYADLPMIGYDARVRMLVGESRLIHGDRGDCDGGNVPGWGYTMPRVPFSTLGTFSDGGLARKMSNFCNAVVPVRAVRFTARKAGVEEVRLLDDFVKIFVTDPAHLVQ</sequence>
<comment type="caution">
    <text evidence="2">The sequence shown here is derived from an EMBL/GenBank/DDBJ whole genome shotgun (WGS) entry which is preliminary data.</text>
</comment>
<accession>A0ABV2KI56</accession>
<gene>
    <name evidence="2" type="ORF">ABID44_001071</name>
</gene>
<proteinExistence type="predicted"/>
<reference evidence="2 3" key="1">
    <citation type="submission" date="2024-06" db="EMBL/GenBank/DDBJ databases">
        <title>Genomic Encyclopedia of Type Strains, Phase IV (KMG-IV): sequencing the most valuable type-strain genomes for metagenomic binning, comparative biology and taxonomic classification.</title>
        <authorList>
            <person name="Goeker M."/>
        </authorList>
    </citation>
    <scope>NUCLEOTIDE SEQUENCE [LARGE SCALE GENOMIC DNA]</scope>
    <source>
        <strain evidence="2 3">DSM 19730</strain>
    </source>
</reference>
<feature type="transmembrane region" description="Helical" evidence="1">
    <location>
        <begin position="124"/>
        <end position="145"/>
    </location>
</feature>
<keyword evidence="1" id="KW-0472">Membrane</keyword>
<keyword evidence="1" id="KW-0812">Transmembrane</keyword>
<dbReference type="RefSeq" id="WP_354150658.1">
    <property type="nucleotide sequence ID" value="NZ_JBEPMN010000003.1"/>
</dbReference>
<evidence type="ECO:0000313" key="2">
    <source>
        <dbReference type="EMBL" id="MET3660756.1"/>
    </source>
</evidence>
<name>A0ABV2KI56_9HYPH</name>
<protein>
    <recommendedName>
        <fullName evidence="4">Transcriptional regulator</fullName>
    </recommendedName>
</protein>
<evidence type="ECO:0000256" key="1">
    <source>
        <dbReference type="SAM" id="Phobius"/>
    </source>
</evidence>
<organism evidence="2 3">
    <name type="scientific">Aquamicrobium ahrensii</name>
    <dbReference type="NCBI Taxonomy" id="469551"/>
    <lineage>
        <taxon>Bacteria</taxon>
        <taxon>Pseudomonadati</taxon>
        <taxon>Pseudomonadota</taxon>
        <taxon>Alphaproteobacteria</taxon>
        <taxon>Hyphomicrobiales</taxon>
        <taxon>Phyllobacteriaceae</taxon>
        <taxon>Aquamicrobium</taxon>
    </lineage>
</organism>
<dbReference type="EMBL" id="JBEPMN010000003">
    <property type="protein sequence ID" value="MET3660756.1"/>
    <property type="molecule type" value="Genomic_DNA"/>
</dbReference>
<evidence type="ECO:0008006" key="4">
    <source>
        <dbReference type="Google" id="ProtNLM"/>
    </source>
</evidence>
<dbReference type="Proteomes" id="UP001549143">
    <property type="component" value="Unassembled WGS sequence"/>
</dbReference>